<reference evidence="2 3" key="1">
    <citation type="submission" date="2013-11" db="EMBL/GenBank/DDBJ databases">
        <title>Genome sequencing of Stegodyphus mimosarum.</title>
        <authorList>
            <person name="Bechsgaard J."/>
        </authorList>
    </citation>
    <scope>NUCLEOTIDE SEQUENCE [LARGE SCALE GENOMIC DNA]</scope>
</reference>
<dbReference type="EMBL" id="KK117587">
    <property type="protein sequence ID" value="KFM70876.1"/>
    <property type="molecule type" value="Genomic_DNA"/>
</dbReference>
<keyword evidence="3" id="KW-1185">Reference proteome</keyword>
<dbReference type="Proteomes" id="UP000054359">
    <property type="component" value="Unassembled WGS sequence"/>
</dbReference>
<dbReference type="AlphaFoldDB" id="A0A087U0I7"/>
<gene>
    <name evidence="2" type="ORF">X975_09887</name>
</gene>
<proteinExistence type="predicted"/>
<evidence type="ECO:0000256" key="1">
    <source>
        <dbReference type="SAM" id="Phobius"/>
    </source>
</evidence>
<name>A0A087U0I7_STEMI</name>
<sequence length="58" mass="6700">MQQKGVDYNNTYSSAINIATLQFILVIILEQNLNLFLLDVKTALLHGDLNWFNQKVMM</sequence>
<keyword evidence="1" id="KW-0812">Transmembrane</keyword>
<dbReference type="OrthoDB" id="422839at2759"/>
<keyword evidence="1" id="KW-0472">Membrane</keyword>
<protein>
    <submittedName>
        <fullName evidence="2">Uncharacterized protein</fullName>
    </submittedName>
</protein>
<feature type="non-terminal residue" evidence="2">
    <location>
        <position position="58"/>
    </location>
</feature>
<keyword evidence="1" id="KW-1133">Transmembrane helix</keyword>
<accession>A0A087U0I7</accession>
<evidence type="ECO:0000313" key="3">
    <source>
        <dbReference type="Proteomes" id="UP000054359"/>
    </source>
</evidence>
<organism evidence="2 3">
    <name type="scientific">Stegodyphus mimosarum</name>
    <name type="common">African social velvet spider</name>
    <dbReference type="NCBI Taxonomy" id="407821"/>
    <lineage>
        <taxon>Eukaryota</taxon>
        <taxon>Metazoa</taxon>
        <taxon>Ecdysozoa</taxon>
        <taxon>Arthropoda</taxon>
        <taxon>Chelicerata</taxon>
        <taxon>Arachnida</taxon>
        <taxon>Araneae</taxon>
        <taxon>Araneomorphae</taxon>
        <taxon>Entelegynae</taxon>
        <taxon>Eresoidea</taxon>
        <taxon>Eresidae</taxon>
        <taxon>Stegodyphus</taxon>
    </lineage>
</organism>
<evidence type="ECO:0000313" key="2">
    <source>
        <dbReference type="EMBL" id="KFM70876.1"/>
    </source>
</evidence>
<feature type="transmembrane region" description="Helical" evidence="1">
    <location>
        <begin position="12"/>
        <end position="29"/>
    </location>
</feature>